<accession>A0A1I4SL25</accession>
<evidence type="ECO:0000313" key="1">
    <source>
        <dbReference type="EMBL" id="SFM65129.1"/>
    </source>
</evidence>
<dbReference type="STRING" id="1720063.SAMN05216217_11095"/>
<protein>
    <recommendedName>
        <fullName evidence="3">DNA-binding protein</fullName>
    </recommendedName>
</protein>
<evidence type="ECO:0008006" key="3">
    <source>
        <dbReference type="Google" id="ProtNLM"/>
    </source>
</evidence>
<name>A0A1I4SL25_9GAMM</name>
<reference evidence="2" key="1">
    <citation type="submission" date="2016-10" db="EMBL/GenBank/DDBJ databases">
        <authorList>
            <person name="Varghese N."/>
            <person name="Submissions S."/>
        </authorList>
    </citation>
    <scope>NUCLEOTIDE SEQUENCE [LARGE SCALE GENOMIC DNA]</scope>
    <source>
        <strain evidence="2">DSM 24213</strain>
    </source>
</reference>
<evidence type="ECO:0000313" key="2">
    <source>
        <dbReference type="Proteomes" id="UP000243629"/>
    </source>
</evidence>
<proteinExistence type="predicted"/>
<dbReference type="EMBL" id="FOUI01000010">
    <property type="protein sequence ID" value="SFM65129.1"/>
    <property type="molecule type" value="Genomic_DNA"/>
</dbReference>
<organism evidence="1 2">
    <name type="scientific">Halopseudomonas yangmingensis</name>
    <dbReference type="NCBI Taxonomy" id="1720063"/>
    <lineage>
        <taxon>Bacteria</taxon>
        <taxon>Pseudomonadati</taxon>
        <taxon>Pseudomonadota</taxon>
        <taxon>Gammaproteobacteria</taxon>
        <taxon>Pseudomonadales</taxon>
        <taxon>Pseudomonadaceae</taxon>
        <taxon>Halopseudomonas</taxon>
    </lineage>
</organism>
<sequence>MASTIHTQQTETAAACFPERIAPVFPPLDQETRPTIGTAAAAYYLDRKVQTLHIWACKENGPVRPVRVHGRLAWPVAEIKRVLGVEG</sequence>
<dbReference type="Proteomes" id="UP000243629">
    <property type="component" value="Unassembled WGS sequence"/>
</dbReference>
<keyword evidence="2" id="KW-1185">Reference proteome</keyword>
<dbReference type="AlphaFoldDB" id="A0A1I4SL25"/>
<gene>
    <name evidence="1" type="ORF">SAMN05216217_11095</name>
</gene>